<gene>
    <name evidence="4 9" type="primary">truA</name>
    <name evidence="9" type="ORF">DCC35_11480</name>
</gene>
<dbReference type="NCBIfam" id="TIGR00071">
    <property type="entry name" value="hisT_truA"/>
    <property type="match status" value="1"/>
</dbReference>
<evidence type="ECO:0000313" key="10">
    <source>
        <dbReference type="Proteomes" id="UP000298616"/>
    </source>
</evidence>
<dbReference type="EMBL" id="CP028923">
    <property type="protein sequence ID" value="QCK15321.1"/>
    <property type="molecule type" value="Genomic_DNA"/>
</dbReference>
<feature type="binding site" evidence="4 6">
    <location>
        <position position="117"/>
    </location>
    <ligand>
        <name>substrate</name>
    </ligand>
</feature>
<dbReference type="InterPro" id="IPR020095">
    <property type="entry name" value="PsdUridine_synth_TruA_C"/>
</dbReference>
<dbReference type="PIRSF" id="PIRSF001430">
    <property type="entry name" value="tRNA_psdUrid_synth"/>
    <property type="match status" value="1"/>
</dbReference>
<feature type="active site" description="Nucleophile" evidence="4 5">
    <location>
        <position position="59"/>
    </location>
</feature>
<dbReference type="GO" id="GO:0003723">
    <property type="term" value="F:RNA binding"/>
    <property type="evidence" value="ECO:0007669"/>
    <property type="project" value="InterPro"/>
</dbReference>
<dbReference type="SUPFAM" id="SSF55120">
    <property type="entry name" value="Pseudouridine synthase"/>
    <property type="match status" value="1"/>
</dbReference>
<comment type="catalytic activity">
    <reaction evidence="4 7">
        <text>uridine(38/39/40) in tRNA = pseudouridine(38/39/40) in tRNA</text>
        <dbReference type="Rhea" id="RHEA:22376"/>
        <dbReference type="Rhea" id="RHEA-COMP:10085"/>
        <dbReference type="Rhea" id="RHEA-COMP:10087"/>
        <dbReference type="ChEBI" id="CHEBI:65314"/>
        <dbReference type="ChEBI" id="CHEBI:65315"/>
        <dbReference type="EC" id="5.4.99.12"/>
    </reaction>
</comment>
<evidence type="ECO:0000313" key="9">
    <source>
        <dbReference type="EMBL" id="QCK15321.1"/>
    </source>
</evidence>
<dbReference type="Proteomes" id="UP000298616">
    <property type="component" value="Chromosome"/>
</dbReference>
<dbReference type="Gene3D" id="3.30.70.660">
    <property type="entry name" value="Pseudouridine synthase I, catalytic domain, C-terminal subdomain"/>
    <property type="match status" value="1"/>
</dbReference>
<dbReference type="RefSeq" id="WP_137090919.1">
    <property type="nucleotide sequence ID" value="NZ_CP028923.1"/>
</dbReference>
<proteinExistence type="inferred from homology"/>
<sequence>MGFHHEKYFYLIRLQYLGFRYHGWARQPDVKTVQEQVEKTLNYIFPDSKFKVLAAGRTDSMVSATGAAFELFIDHKLDQNEFLIDFNINLPPDIRAESIDQVSSKFNIIHHAEEKEYHYLFCTGQKPHPFSAAHMAYFPGIKDIELMKEAGKLFEGEHDFQNFCHSSVAEGDTIRIVDQFLLQENMDYQANFFPDQSWIIKVKGKGFMRYQIRMMVGALALLGMDKIPYEEFKGYLSLNETYHKRYVAPSSGLTLHNITFKDL</sequence>
<keyword evidence="3 4" id="KW-0413">Isomerase</keyword>
<dbReference type="Gene3D" id="3.30.70.580">
    <property type="entry name" value="Pseudouridine synthase I, catalytic domain, N-terminal subdomain"/>
    <property type="match status" value="1"/>
</dbReference>
<dbReference type="PANTHER" id="PTHR11142">
    <property type="entry name" value="PSEUDOURIDYLATE SYNTHASE"/>
    <property type="match status" value="1"/>
</dbReference>
<dbReference type="GO" id="GO:0160147">
    <property type="term" value="F:tRNA pseudouridine(38-40) synthase activity"/>
    <property type="evidence" value="ECO:0007669"/>
    <property type="project" value="UniProtKB-EC"/>
</dbReference>
<dbReference type="HAMAP" id="MF_00171">
    <property type="entry name" value="TruA"/>
    <property type="match status" value="1"/>
</dbReference>
<evidence type="ECO:0000259" key="8">
    <source>
        <dbReference type="Pfam" id="PF01416"/>
    </source>
</evidence>
<comment type="caution">
    <text evidence="4">Lacks conserved residue(s) required for the propagation of feature annotation.</text>
</comment>
<accession>A0A4D7JI69</accession>
<evidence type="ECO:0000256" key="7">
    <source>
        <dbReference type="RuleBase" id="RU003792"/>
    </source>
</evidence>
<dbReference type="InterPro" id="IPR001406">
    <property type="entry name" value="PsdUridine_synth_TruA"/>
</dbReference>
<keyword evidence="10" id="KW-1185">Reference proteome</keyword>
<dbReference type="Pfam" id="PF01416">
    <property type="entry name" value="PseudoU_synth_1"/>
    <property type="match status" value="1"/>
</dbReference>
<protein>
    <recommendedName>
        <fullName evidence="4">tRNA pseudouridine synthase A</fullName>
        <ecNumber evidence="4">5.4.99.12</ecNumber>
    </recommendedName>
    <alternativeName>
        <fullName evidence="4">tRNA pseudouridine(38-40) synthase</fullName>
    </alternativeName>
    <alternativeName>
        <fullName evidence="4">tRNA pseudouridylate synthase I</fullName>
    </alternativeName>
    <alternativeName>
        <fullName evidence="4">tRNA-uridine isomerase I</fullName>
    </alternativeName>
</protein>
<dbReference type="InterPro" id="IPR020094">
    <property type="entry name" value="TruA/RsuA/RluB/E/F_N"/>
</dbReference>
<keyword evidence="2 4" id="KW-0819">tRNA processing</keyword>
<dbReference type="OrthoDB" id="9811823at2"/>
<dbReference type="PANTHER" id="PTHR11142:SF0">
    <property type="entry name" value="TRNA PSEUDOURIDINE SYNTHASE-LIKE 1"/>
    <property type="match status" value="1"/>
</dbReference>
<evidence type="ECO:0000256" key="4">
    <source>
        <dbReference type="HAMAP-Rule" id="MF_00171"/>
    </source>
</evidence>
<dbReference type="EC" id="5.4.99.12" evidence="4"/>
<name>A0A4D7JI69_9BACT</name>
<evidence type="ECO:0000256" key="6">
    <source>
        <dbReference type="PIRSR" id="PIRSR001430-2"/>
    </source>
</evidence>
<evidence type="ECO:0000256" key="3">
    <source>
        <dbReference type="ARBA" id="ARBA00023235"/>
    </source>
</evidence>
<comment type="similarity">
    <text evidence="1 4 7">Belongs to the tRNA pseudouridine synthase TruA family.</text>
</comment>
<dbReference type="AlphaFoldDB" id="A0A4D7JI69"/>
<evidence type="ECO:0000256" key="5">
    <source>
        <dbReference type="PIRSR" id="PIRSR001430-1"/>
    </source>
</evidence>
<dbReference type="GO" id="GO:0031119">
    <property type="term" value="P:tRNA pseudouridine synthesis"/>
    <property type="evidence" value="ECO:0007669"/>
    <property type="project" value="UniProtKB-UniRule"/>
</dbReference>
<evidence type="ECO:0000256" key="1">
    <source>
        <dbReference type="ARBA" id="ARBA00009375"/>
    </source>
</evidence>
<comment type="function">
    <text evidence="4">Formation of pseudouridine at positions 38, 39 and 40 in the anticodon stem and loop of transfer RNAs.</text>
</comment>
<comment type="subunit">
    <text evidence="4">Homodimer.</text>
</comment>
<dbReference type="InterPro" id="IPR020103">
    <property type="entry name" value="PsdUridine_synth_cat_dom_sf"/>
</dbReference>
<feature type="domain" description="Pseudouridine synthase I TruA alpha/beta" evidence="8">
    <location>
        <begin position="152"/>
        <end position="260"/>
    </location>
</feature>
<organism evidence="9 10">
    <name type="scientific">Mangrovivirga cuniculi</name>
    <dbReference type="NCBI Taxonomy" id="2715131"/>
    <lineage>
        <taxon>Bacteria</taxon>
        <taxon>Pseudomonadati</taxon>
        <taxon>Bacteroidota</taxon>
        <taxon>Cytophagia</taxon>
        <taxon>Cytophagales</taxon>
        <taxon>Mangrovivirgaceae</taxon>
        <taxon>Mangrovivirga</taxon>
    </lineage>
</organism>
<reference evidence="9 10" key="1">
    <citation type="submission" date="2018-04" db="EMBL/GenBank/DDBJ databases">
        <title>Complete genome uncultured novel isolate.</title>
        <authorList>
            <person name="Merlino G."/>
        </authorList>
    </citation>
    <scope>NUCLEOTIDE SEQUENCE [LARGE SCALE GENOMIC DNA]</scope>
    <source>
        <strain evidence="10">R1DC9</strain>
    </source>
</reference>
<dbReference type="KEGG" id="fpf:DCC35_11480"/>
<dbReference type="InterPro" id="IPR020097">
    <property type="entry name" value="PsdUridine_synth_TruA_a/b_dom"/>
</dbReference>
<evidence type="ECO:0000256" key="2">
    <source>
        <dbReference type="ARBA" id="ARBA00022694"/>
    </source>
</evidence>